<dbReference type="PRINTS" id="PR00080">
    <property type="entry name" value="SDRFAMILY"/>
</dbReference>
<dbReference type="InterPro" id="IPR002347">
    <property type="entry name" value="SDR_fam"/>
</dbReference>
<geneLocation type="plasmid" evidence="5">
    <name>phl2708y3</name>
</geneLocation>
<dbReference type="Gene3D" id="3.40.50.720">
    <property type="entry name" value="NAD(P)-binding Rossmann-like Domain"/>
    <property type="match status" value="1"/>
</dbReference>
<evidence type="ECO:0000313" key="5">
    <source>
        <dbReference type="Proteomes" id="UP000258927"/>
    </source>
</evidence>
<dbReference type="GO" id="GO:0016491">
    <property type="term" value="F:oxidoreductase activity"/>
    <property type="evidence" value="ECO:0007669"/>
    <property type="project" value="UniProtKB-KW"/>
</dbReference>
<organism evidence="4 5">
    <name type="scientific">Maritalea myrionectae</name>
    <dbReference type="NCBI Taxonomy" id="454601"/>
    <lineage>
        <taxon>Bacteria</taxon>
        <taxon>Pseudomonadati</taxon>
        <taxon>Pseudomonadota</taxon>
        <taxon>Alphaproteobacteria</taxon>
        <taxon>Hyphomicrobiales</taxon>
        <taxon>Devosiaceae</taxon>
        <taxon>Maritalea</taxon>
    </lineage>
</organism>
<keyword evidence="4" id="KW-0614">Plasmid</keyword>
<sequence>MHATDFPYDELAPYSFDLSGKTAIVTGGAGHLGIALSNGLAAAGAHVNLIGRNTKKLTDAVSAIIARGQSAEYTVLDLSKIETVRSFAAKYTARGKVIDILVNNAYAGPTGTLQAATAENYSEAYHIAVVVAAELVRCLEPCFQAAVAKHGDASVINIASMYGHVSPDPDIYGDSGQNSPPYYGAAKGALLQYTRYAAVHLASQRIRVNAISPGPFPPLRFREEKPEFYEKLVKKVPMKRIGTPQDMIGPLVFLASANAQFVTGMNLCVDGGWTAW</sequence>
<name>A0A2R4MJI0_9HYPH</name>
<dbReference type="InterPro" id="IPR052178">
    <property type="entry name" value="Sec_Metab_Biosynth_SDR"/>
</dbReference>
<reference evidence="4 5" key="1">
    <citation type="submission" date="2017-05" db="EMBL/GenBank/DDBJ databases">
        <title>Genome Analysis of Maritalea myrionectae HL2708#5.</title>
        <authorList>
            <consortium name="Cotde Inc.-PKNU"/>
            <person name="Jang D."/>
            <person name="Oh H.-M."/>
        </authorList>
    </citation>
    <scope>NUCLEOTIDE SEQUENCE [LARGE SCALE GENOMIC DNA]</scope>
    <source>
        <strain evidence="4 5">HL2708#5</strain>
        <plasmid evidence="5">phl2708y3</plasmid>
    </source>
</reference>
<keyword evidence="2" id="KW-0521">NADP</keyword>
<evidence type="ECO:0000256" key="2">
    <source>
        <dbReference type="ARBA" id="ARBA00022857"/>
    </source>
</evidence>
<evidence type="ECO:0000313" key="4">
    <source>
        <dbReference type="EMBL" id="AVX06118.1"/>
    </source>
</evidence>
<dbReference type="PANTHER" id="PTHR43618">
    <property type="entry name" value="7-ALPHA-HYDROXYSTEROID DEHYDROGENASE"/>
    <property type="match status" value="1"/>
</dbReference>
<dbReference type="AlphaFoldDB" id="A0A2R4MJI0"/>
<proteinExistence type="inferred from homology"/>
<evidence type="ECO:0000256" key="1">
    <source>
        <dbReference type="ARBA" id="ARBA00006484"/>
    </source>
</evidence>
<dbReference type="PANTHER" id="PTHR43618:SF8">
    <property type="entry name" value="7ALPHA-HYDROXYSTEROID DEHYDROGENASE"/>
    <property type="match status" value="1"/>
</dbReference>
<comment type="similarity">
    <text evidence="1">Belongs to the short-chain dehydrogenases/reductases (SDR) family.</text>
</comment>
<evidence type="ECO:0000256" key="3">
    <source>
        <dbReference type="ARBA" id="ARBA00023002"/>
    </source>
</evidence>
<dbReference type="Proteomes" id="UP000258927">
    <property type="component" value="Plasmid pHL2708Y3"/>
</dbReference>
<keyword evidence="5" id="KW-1185">Reference proteome</keyword>
<protein>
    <submittedName>
        <fullName evidence="4">2-deoxy-D-gluconate 3-dehydrogenase</fullName>
    </submittedName>
</protein>
<dbReference type="KEGG" id="mmyr:MXMO3_03615"/>
<dbReference type="RefSeq" id="WP_117397076.1">
    <property type="nucleotide sequence ID" value="NZ_CP021332.1"/>
</dbReference>
<accession>A0A2R4MJI0</accession>
<dbReference type="SUPFAM" id="SSF51735">
    <property type="entry name" value="NAD(P)-binding Rossmann-fold domains"/>
    <property type="match status" value="1"/>
</dbReference>
<keyword evidence="3" id="KW-0560">Oxidoreductase</keyword>
<dbReference type="PRINTS" id="PR00081">
    <property type="entry name" value="GDHRDH"/>
</dbReference>
<dbReference type="InterPro" id="IPR036291">
    <property type="entry name" value="NAD(P)-bd_dom_sf"/>
</dbReference>
<dbReference type="Pfam" id="PF13561">
    <property type="entry name" value="adh_short_C2"/>
    <property type="match status" value="1"/>
</dbReference>
<dbReference type="EMBL" id="CP021332">
    <property type="protein sequence ID" value="AVX06118.1"/>
    <property type="molecule type" value="Genomic_DNA"/>
</dbReference>
<gene>
    <name evidence="4" type="ORF">MXMO3_03615</name>
</gene>